<accession>A0A8T0S9T4</accession>
<dbReference type="AlphaFoldDB" id="A0A8T0S9T4"/>
<evidence type="ECO:0000313" key="1">
    <source>
        <dbReference type="EMBL" id="KAG2594284.1"/>
    </source>
</evidence>
<comment type="caution">
    <text evidence="1">The sequence shown here is derived from an EMBL/GenBank/DDBJ whole genome shotgun (WGS) entry which is preliminary data.</text>
</comment>
<gene>
    <name evidence="1" type="ORF">PVAP13_5NG636701</name>
</gene>
<keyword evidence="2" id="KW-1185">Reference proteome</keyword>
<protein>
    <submittedName>
        <fullName evidence="1">Uncharacterized protein</fullName>
    </submittedName>
</protein>
<sequence>MFMMIVPPESWATIRAKFEDVCFRNGSVDELIRAMDPAMHKRMMKLSDDKIWRENLKGHCLVVLVSVVGFGSVGYIRARL</sequence>
<proteinExistence type="predicted"/>
<name>A0A8T0S9T4_PANVG</name>
<dbReference type="EMBL" id="CM029046">
    <property type="protein sequence ID" value="KAG2594286.1"/>
    <property type="molecule type" value="Genomic_DNA"/>
</dbReference>
<dbReference type="EMBL" id="CM029046">
    <property type="protein sequence ID" value="KAG2594284.1"/>
    <property type="molecule type" value="Genomic_DNA"/>
</dbReference>
<evidence type="ECO:0000313" key="2">
    <source>
        <dbReference type="Proteomes" id="UP000823388"/>
    </source>
</evidence>
<reference evidence="1" key="1">
    <citation type="submission" date="2020-05" db="EMBL/GenBank/DDBJ databases">
        <title>WGS assembly of Panicum virgatum.</title>
        <authorList>
            <person name="Lovell J.T."/>
            <person name="Jenkins J."/>
            <person name="Shu S."/>
            <person name="Juenger T.E."/>
            <person name="Schmutz J."/>
        </authorList>
    </citation>
    <scope>NUCLEOTIDE SEQUENCE</scope>
    <source>
        <strain evidence="1">AP13</strain>
    </source>
</reference>
<dbReference type="Proteomes" id="UP000823388">
    <property type="component" value="Chromosome 5N"/>
</dbReference>
<organism evidence="1 2">
    <name type="scientific">Panicum virgatum</name>
    <name type="common">Blackwell switchgrass</name>
    <dbReference type="NCBI Taxonomy" id="38727"/>
    <lineage>
        <taxon>Eukaryota</taxon>
        <taxon>Viridiplantae</taxon>
        <taxon>Streptophyta</taxon>
        <taxon>Embryophyta</taxon>
        <taxon>Tracheophyta</taxon>
        <taxon>Spermatophyta</taxon>
        <taxon>Magnoliopsida</taxon>
        <taxon>Liliopsida</taxon>
        <taxon>Poales</taxon>
        <taxon>Poaceae</taxon>
        <taxon>PACMAD clade</taxon>
        <taxon>Panicoideae</taxon>
        <taxon>Panicodae</taxon>
        <taxon>Paniceae</taxon>
        <taxon>Panicinae</taxon>
        <taxon>Panicum</taxon>
        <taxon>Panicum sect. Hiantes</taxon>
    </lineage>
</organism>